<name>A0A2P2MG12_RHIMU</name>
<dbReference type="EMBL" id="GGEC01048702">
    <property type="protein sequence ID" value="MBX29186.1"/>
    <property type="molecule type" value="Transcribed_RNA"/>
</dbReference>
<sequence length="106" mass="11771">MTVTGLSLCSSWSAFKLKNVQPNESSFPEQALLACGILTFLSRKSFALSTSMPASFKTFRNSLLVHNAALYRNPCKLHKLDHMGLIGKHQAFCLTNRKANIQKSIL</sequence>
<protein>
    <submittedName>
        <fullName evidence="1">Uncharacterized protein</fullName>
    </submittedName>
</protein>
<proteinExistence type="predicted"/>
<accession>A0A2P2MG12</accession>
<dbReference type="AlphaFoldDB" id="A0A2P2MG12"/>
<reference evidence="1" key="1">
    <citation type="submission" date="2018-02" db="EMBL/GenBank/DDBJ databases">
        <title>Rhizophora mucronata_Transcriptome.</title>
        <authorList>
            <person name="Meera S.P."/>
            <person name="Sreeshan A."/>
            <person name="Augustine A."/>
        </authorList>
    </citation>
    <scope>NUCLEOTIDE SEQUENCE</scope>
    <source>
        <tissue evidence="1">Leaf</tissue>
    </source>
</reference>
<evidence type="ECO:0000313" key="1">
    <source>
        <dbReference type="EMBL" id="MBX29186.1"/>
    </source>
</evidence>
<organism evidence="1">
    <name type="scientific">Rhizophora mucronata</name>
    <name type="common">Asiatic mangrove</name>
    <dbReference type="NCBI Taxonomy" id="61149"/>
    <lineage>
        <taxon>Eukaryota</taxon>
        <taxon>Viridiplantae</taxon>
        <taxon>Streptophyta</taxon>
        <taxon>Embryophyta</taxon>
        <taxon>Tracheophyta</taxon>
        <taxon>Spermatophyta</taxon>
        <taxon>Magnoliopsida</taxon>
        <taxon>eudicotyledons</taxon>
        <taxon>Gunneridae</taxon>
        <taxon>Pentapetalae</taxon>
        <taxon>rosids</taxon>
        <taxon>fabids</taxon>
        <taxon>Malpighiales</taxon>
        <taxon>Rhizophoraceae</taxon>
        <taxon>Rhizophora</taxon>
    </lineage>
</organism>